<evidence type="ECO:0000256" key="10">
    <source>
        <dbReference type="PROSITE-ProRule" id="PRU00023"/>
    </source>
</evidence>
<keyword evidence="8 10" id="KW-0040">ANK repeat</keyword>
<evidence type="ECO:0000256" key="12">
    <source>
        <dbReference type="SAM" id="MobiDB-lite"/>
    </source>
</evidence>
<feature type="compositionally biased region" description="Acidic residues" evidence="12">
    <location>
        <begin position="1816"/>
        <end position="1839"/>
    </location>
</feature>
<dbReference type="Pfam" id="PF00023">
    <property type="entry name" value="Ank"/>
    <property type="match status" value="1"/>
</dbReference>
<dbReference type="PROSITE" id="PS50297">
    <property type="entry name" value="ANK_REP_REGION"/>
    <property type="match status" value="5"/>
</dbReference>
<evidence type="ECO:0000256" key="8">
    <source>
        <dbReference type="ARBA" id="ARBA00023043"/>
    </source>
</evidence>
<dbReference type="GO" id="GO:0005840">
    <property type="term" value="C:ribosome"/>
    <property type="evidence" value="ECO:0007669"/>
    <property type="project" value="UniProtKB-KW"/>
</dbReference>
<dbReference type="SMART" id="SM00248">
    <property type="entry name" value="ANK"/>
    <property type="match status" value="16"/>
</dbReference>
<feature type="repeat" description="ANK" evidence="10">
    <location>
        <begin position="1375"/>
        <end position="1408"/>
    </location>
</feature>
<dbReference type="FunFam" id="4.10.1060.50:FF:000001">
    <property type="entry name" value="ubiquitin-60S ribosomal protein L40"/>
    <property type="match status" value="1"/>
</dbReference>
<feature type="repeat" description="ANK" evidence="10">
    <location>
        <begin position="1586"/>
        <end position="1608"/>
    </location>
</feature>
<dbReference type="InterPro" id="IPR001975">
    <property type="entry name" value="Ribosomal_eL40_dom"/>
</dbReference>
<feature type="repeat" description="ANK" evidence="10">
    <location>
        <begin position="1208"/>
        <end position="1240"/>
    </location>
</feature>
<name>A0A420YEE4_9PEZI</name>
<dbReference type="Pfam" id="PF01020">
    <property type="entry name" value="Ribosomal_L40e"/>
    <property type="match status" value="1"/>
</dbReference>
<keyword evidence="15" id="KW-1185">Reference proteome</keyword>
<sequence length="1904" mass="210864">MSEPETSASSSVFSESEPDDSRRRSPSPEPSVKEGEAENATPPEDIDVNSTGTLYADSVDPPSADTEGLTLVWQADPGPEEIKPLLPNFDIVVVHGFHGSRQSPWVSPGSGSSEWVNELDRQEGRAVLCFGYEPSRLLAGKKTRDAIRRVSQRLLDDLTGHRASGDKPRPIMFVAHDIGGIIVKDALTYAGLHPSKYGQIFDYCRVILFYGCPHHSKDELDMQDRLSTFLLRHSSTPASQVRNIVAATQGLAKAVVDVNNFFLDSKHAYRSHVISFTNSAHNHETCTIDKVFDKDVSYLRIPFERRVSSYQPDHSRFVETLLRDLKDQIVPDSTTIEQERKLLAIARPISALTTIPYPEGKPHAWIVEEDATYRTWFEQRTPQILYLHGSTGVRQAAEYIFYDLNRKLRVNECTEMVLYFTFDRSDIRYDTTADMLTTFLAQIICHNPSLAEFVVDQFERLAVDRSWSDYDLLSWFQYYRLRGQVTGVTCVINHFEECEEESRKAFLSVLSKLSKTQERPWRIVVTSRKRGALSEELAEWPSIDLDTATSKPEPRDGSSFTRVEHENLIRMRPELQGVEALNSELEKIAALEDPAVRGLVLDQVSGNSLWPEHRDLEAILGPTSDLTSGLILDRVMATVPDKELAFRALSWITYCIRPLTAWELGTALFLGSEEDDGQSFLPNMDFVDDVTQKILSWFAGFVHLDQHEVRIKSPEIRELLKTGWPGGSWDGVPAAEAEHLIARSCLDLLLRKEAQDYLEVIYGEGKDDIMTCTTLGDRSNLCTYAVLYWPMHLSRVPSHLHPGELLTKLQDSQTIPIWSNAYWSLASPIERSPEHFVSIFPVLAGMGMTDIAEPLCRGDEDISAGLVEACLNGFPKVVHDLLRRTKHSEKTIQDALVAAGSTGDEAIWMDVIQYAKRNYQGFEWPASLLSRAAWLGLEEIVSQLLDLGSDPNPKDMIQLASPLHLAARNGHLGVTKTLLEHGADHQHQDQYGRNAVHIATVFAHPQVVKLLVEKTGLDINAKDNDGVTAVYSGCLWGNWKAVEVLLGLGADPDIGVDEVGRPQWNPLVAAVEEGHVACARLLLAAGANPNFEGPAGTPVRFAVVKWRPELVRMLTEKGADLNHPSIDPPILIQALTVDPPDNIGAGSRLGLIKYLVEKGARTDIVDGPEEAQTPLIIAARGSNSDVDRIPIMVYLLEQGLDINAQRVDGDSALQVTVWSENLELTKVLIGKGAHVNPPKDNDRRVLSPLHIAVITKCADIVHFLLEQGADVNYQTAKVAMPLLYAVSANSIDLVELLLKYHPEVDAEDAEDPGWTAIAQAATWGFGEILRLLGDAGANVNYKIDRGRSLLHWAFQKDTLPVLLEFRPDINAVDDDGDTPLHYIVPDTTPLENVKLLVRAGARLDIQNQKGVTALGDTIRRRNWEAVTYLLARSSHHMINLASPTYGGPLHMACGVLHLDTIKALVEKGADVHQAVSSSVGTPLQSAILCFGCEVVDADAVAAAVAYLIEAGADVSQVGGLFSTAIATAAIRGSATLITTLLEKGASPSVPDTMGRLPIHLASLHGTDYYRVISDSVGDEVLVRDKAGRTALHWAAQGGHVSVVERILRDTGNEAINQVDVDGWTALCWAARGSETHFERVSRDQQIDTIRLLIEKGADVTVECSLPGKIWKPVDIARYHWQERHVNIGDVDEVMELLKLPELDKKHTPQKKGVKVEAKEEGEEGTQSEGVEQAKEIAGQQDKPSLPRLTRHNYSCNYCLSMISGLLYECEVCPDFSVCYKCHNSRSSFHPTHHTFKEQGPEFVEESVSGTEPSTTAEEDDTTDEDDSLSEQESDSDGEEGSEKHKMDGVDAKHEGEDEGSLASSFNCDKMICRKCYARLPPRATNCRKRKCGHTNQLRPKKKLK</sequence>
<dbReference type="Gene3D" id="4.10.1060.50">
    <property type="match status" value="1"/>
</dbReference>
<reference evidence="14 15" key="1">
    <citation type="submission" date="2018-08" db="EMBL/GenBank/DDBJ databases">
        <title>Draft genome of the lignicolous fungus Coniochaeta pulveracea.</title>
        <authorList>
            <person name="Borstlap C.J."/>
            <person name="De Witt R.N."/>
            <person name="Botha A."/>
            <person name="Volschenk H."/>
        </authorList>
    </citation>
    <scope>NUCLEOTIDE SEQUENCE [LARGE SCALE GENOMIC DNA]</scope>
    <source>
        <strain evidence="14 15">CAB683</strain>
    </source>
</reference>
<dbReference type="InterPro" id="IPR002110">
    <property type="entry name" value="Ankyrin_rpt"/>
</dbReference>
<evidence type="ECO:0000256" key="3">
    <source>
        <dbReference type="ARBA" id="ARBA00022723"/>
    </source>
</evidence>
<dbReference type="GO" id="GO:0006412">
    <property type="term" value="P:translation"/>
    <property type="evidence" value="ECO:0007669"/>
    <property type="project" value="InterPro"/>
</dbReference>
<dbReference type="CDD" id="cd02249">
    <property type="entry name" value="ZZ"/>
    <property type="match status" value="1"/>
</dbReference>
<keyword evidence="9" id="KW-0687">Ribonucleoprotein</keyword>
<dbReference type="PRINTS" id="PR01415">
    <property type="entry name" value="ANKYRIN"/>
</dbReference>
<dbReference type="Pfam" id="PF12796">
    <property type="entry name" value="Ank_2"/>
    <property type="match status" value="5"/>
</dbReference>
<evidence type="ECO:0000256" key="4">
    <source>
        <dbReference type="ARBA" id="ARBA00022737"/>
    </source>
</evidence>
<dbReference type="Pfam" id="PF24883">
    <property type="entry name" value="NPHP3_N"/>
    <property type="match status" value="1"/>
</dbReference>
<dbReference type="SMART" id="SM01377">
    <property type="entry name" value="Ribosomal_L40e"/>
    <property type="match status" value="1"/>
</dbReference>
<dbReference type="GO" id="GO:0008270">
    <property type="term" value="F:zinc ion binding"/>
    <property type="evidence" value="ECO:0007669"/>
    <property type="project" value="UniProtKB-KW"/>
</dbReference>
<feature type="compositionally biased region" description="Basic and acidic residues" evidence="12">
    <location>
        <begin position="1840"/>
        <end position="1855"/>
    </location>
</feature>
<feature type="compositionally biased region" description="Low complexity" evidence="12">
    <location>
        <begin position="1"/>
        <end position="15"/>
    </location>
</feature>
<dbReference type="SUPFAM" id="SSF53474">
    <property type="entry name" value="alpha/beta-Hydrolases"/>
    <property type="match status" value="1"/>
</dbReference>
<dbReference type="SUPFAM" id="SSF57829">
    <property type="entry name" value="Zn-binding ribosomal proteins"/>
    <property type="match status" value="1"/>
</dbReference>
<evidence type="ECO:0000256" key="9">
    <source>
        <dbReference type="ARBA" id="ARBA00023274"/>
    </source>
</evidence>
<accession>A0A420YEE4</accession>
<dbReference type="SUPFAM" id="SSF57850">
    <property type="entry name" value="RING/U-box"/>
    <property type="match status" value="1"/>
</dbReference>
<dbReference type="STRING" id="177199.A0A420YEE4"/>
<dbReference type="GO" id="GO:0003735">
    <property type="term" value="F:structural constituent of ribosome"/>
    <property type="evidence" value="ECO:0007669"/>
    <property type="project" value="InterPro"/>
</dbReference>
<feature type="domain" description="ZZ-type" evidence="13">
    <location>
        <begin position="1750"/>
        <end position="1803"/>
    </location>
</feature>
<dbReference type="SMART" id="SM00291">
    <property type="entry name" value="ZnF_ZZ"/>
    <property type="match status" value="1"/>
</dbReference>
<evidence type="ECO:0000256" key="11">
    <source>
        <dbReference type="PROSITE-ProRule" id="PRU00228"/>
    </source>
</evidence>
<dbReference type="Proteomes" id="UP000275385">
    <property type="component" value="Unassembled WGS sequence"/>
</dbReference>
<dbReference type="InterPro" id="IPR011332">
    <property type="entry name" value="Ribosomal_zn-bd"/>
</dbReference>
<dbReference type="InterPro" id="IPR056884">
    <property type="entry name" value="NPHP3-like_N"/>
</dbReference>
<dbReference type="InterPro" id="IPR043145">
    <property type="entry name" value="Znf_ZZ_sf"/>
</dbReference>
<dbReference type="InterPro" id="IPR029058">
    <property type="entry name" value="AB_hydrolase_fold"/>
</dbReference>
<evidence type="ECO:0000256" key="6">
    <source>
        <dbReference type="ARBA" id="ARBA00022833"/>
    </source>
</evidence>
<dbReference type="Gene3D" id="3.30.60.90">
    <property type="match status" value="1"/>
</dbReference>
<evidence type="ECO:0000256" key="7">
    <source>
        <dbReference type="ARBA" id="ARBA00022980"/>
    </source>
</evidence>
<comment type="caution">
    <text evidence="14">The sequence shown here is derived from an EMBL/GenBank/DDBJ whole genome shotgun (WGS) entry which is preliminary data.</text>
</comment>
<keyword evidence="4" id="KW-0677">Repeat</keyword>
<evidence type="ECO:0000313" key="15">
    <source>
        <dbReference type="Proteomes" id="UP000275385"/>
    </source>
</evidence>
<feature type="region of interest" description="Disordered" evidence="12">
    <location>
        <begin position="1708"/>
        <end position="1745"/>
    </location>
</feature>
<dbReference type="PANTHER" id="PTHR24123">
    <property type="entry name" value="ANKYRIN REPEAT-CONTAINING"/>
    <property type="match status" value="1"/>
</dbReference>
<organism evidence="14 15">
    <name type="scientific">Coniochaeta pulveracea</name>
    <dbReference type="NCBI Taxonomy" id="177199"/>
    <lineage>
        <taxon>Eukaryota</taxon>
        <taxon>Fungi</taxon>
        <taxon>Dikarya</taxon>
        <taxon>Ascomycota</taxon>
        <taxon>Pezizomycotina</taxon>
        <taxon>Sordariomycetes</taxon>
        <taxon>Sordariomycetidae</taxon>
        <taxon>Coniochaetales</taxon>
        <taxon>Coniochaetaceae</taxon>
        <taxon>Coniochaeta</taxon>
    </lineage>
</organism>
<dbReference type="InterPro" id="IPR000433">
    <property type="entry name" value="Znf_ZZ"/>
</dbReference>
<dbReference type="PROSITE" id="PS50088">
    <property type="entry name" value="ANK_REPEAT"/>
    <property type="match status" value="7"/>
</dbReference>
<keyword evidence="3" id="KW-0479">Metal-binding</keyword>
<evidence type="ECO:0000313" key="14">
    <source>
        <dbReference type="EMBL" id="RKU46268.1"/>
    </source>
</evidence>
<dbReference type="GO" id="GO:0005737">
    <property type="term" value="C:cytoplasm"/>
    <property type="evidence" value="ECO:0007669"/>
    <property type="project" value="UniProtKB-SubCell"/>
</dbReference>
<keyword evidence="2" id="KW-0963">Cytoplasm</keyword>
<evidence type="ECO:0000259" key="13">
    <source>
        <dbReference type="PROSITE" id="PS50135"/>
    </source>
</evidence>
<dbReference type="GO" id="GO:1990904">
    <property type="term" value="C:ribonucleoprotein complex"/>
    <property type="evidence" value="ECO:0007669"/>
    <property type="project" value="UniProtKB-KW"/>
</dbReference>
<keyword evidence="7" id="KW-0689">Ribosomal protein</keyword>
<dbReference type="InterPro" id="IPR038587">
    <property type="entry name" value="Ribosomal_eL40_sf"/>
</dbReference>
<dbReference type="InterPro" id="IPR051165">
    <property type="entry name" value="Multifunctional_ANK_Repeat"/>
</dbReference>
<protein>
    <recommendedName>
        <fullName evidence="13">ZZ-type domain-containing protein</fullName>
    </recommendedName>
</protein>
<feature type="region of interest" description="Disordered" evidence="12">
    <location>
        <begin position="1"/>
        <end position="63"/>
    </location>
</feature>
<evidence type="ECO:0000256" key="2">
    <source>
        <dbReference type="ARBA" id="ARBA00022490"/>
    </source>
</evidence>
<dbReference type="SUPFAM" id="SSF48403">
    <property type="entry name" value="Ankyrin repeat"/>
    <property type="match status" value="4"/>
</dbReference>
<dbReference type="OrthoDB" id="341259at2759"/>
<feature type="repeat" description="ANK" evidence="10">
    <location>
        <begin position="1448"/>
        <end position="1476"/>
    </location>
</feature>
<evidence type="ECO:0000256" key="5">
    <source>
        <dbReference type="ARBA" id="ARBA00022771"/>
    </source>
</evidence>
<feature type="region of interest" description="Disordered" evidence="12">
    <location>
        <begin position="1792"/>
        <end position="1862"/>
    </location>
</feature>
<dbReference type="PROSITE" id="PS50135">
    <property type="entry name" value="ZF_ZZ_2"/>
    <property type="match status" value="1"/>
</dbReference>
<proteinExistence type="predicted"/>
<dbReference type="InterPro" id="IPR036770">
    <property type="entry name" value="Ankyrin_rpt-contain_sf"/>
</dbReference>
<comment type="subcellular location">
    <subcellularLocation>
        <location evidence="1">Cytoplasm</location>
    </subcellularLocation>
</comment>
<dbReference type="Gene3D" id="1.25.40.20">
    <property type="entry name" value="Ankyrin repeat-containing domain"/>
    <property type="match status" value="4"/>
</dbReference>
<keyword evidence="5 11" id="KW-0863">Zinc-finger</keyword>
<dbReference type="PANTHER" id="PTHR24123:SF33">
    <property type="entry name" value="PROTEIN HOS4"/>
    <property type="match status" value="1"/>
</dbReference>
<feature type="repeat" description="ANK" evidence="10">
    <location>
        <begin position="1170"/>
        <end position="1207"/>
    </location>
</feature>
<feature type="region of interest" description="Disordered" evidence="12">
    <location>
        <begin position="1885"/>
        <end position="1904"/>
    </location>
</feature>
<feature type="repeat" description="ANK" evidence="10">
    <location>
        <begin position="958"/>
        <end position="990"/>
    </location>
</feature>
<keyword evidence="6" id="KW-0862">Zinc</keyword>
<gene>
    <name evidence="14" type="ORF">DL546_006594</name>
</gene>
<evidence type="ECO:0000256" key="1">
    <source>
        <dbReference type="ARBA" id="ARBA00004496"/>
    </source>
</evidence>
<dbReference type="EMBL" id="QVQW01000015">
    <property type="protein sequence ID" value="RKU46268.1"/>
    <property type="molecule type" value="Genomic_DNA"/>
</dbReference>
<feature type="repeat" description="ANK" evidence="10">
    <location>
        <begin position="1244"/>
        <end position="1276"/>
    </location>
</feature>